<dbReference type="GO" id="GO:0008175">
    <property type="term" value="F:tRNA methyltransferase activity"/>
    <property type="evidence" value="ECO:0007669"/>
    <property type="project" value="UniProtKB-UniRule"/>
</dbReference>
<dbReference type="CDD" id="cd18087">
    <property type="entry name" value="TrmY-like"/>
    <property type="match status" value="1"/>
</dbReference>
<dbReference type="NCBIfam" id="NF002560">
    <property type="entry name" value="PRK02135.1"/>
    <property type="match status" value="1"/>
</dbReference>
<dbReference type="InterPro" id="IPR029028">
    <property type="entry name" value="Alpha/beta_knot_MTases"/>
</dbReference>
<dbReference type="GeneID" id="97609209"/>
<keyword evidence="5 6" id="KW-0819">tRNA processing</keyword>
<accession>A0A2V2NKI2</accession>
<dbReference type="PANTHER" id="PTHR40703">
    <property type="entry name" value="TRNA (PSEUDOURIDINE(54)-N(1))-METHYLTRANSFERASE"/>
    <property type="match status" value="1"/>
</dbReference>
<keyword evidence="1 6" id="KW-0963">Cytoplasm</keyword>
<evidence type="ECO:0000256" key="2">
    <source>
        <dbReference type="ARBA" id="ARBA00022603"/>
    </source>
</evidence>
<evidence type="ECO:0000313" key="8">
    <source>
        <dbReference type="Proteomes" id="UP000245934"/>
    </source>
</evidence>
<dbReference type="HAMAP" id="MF_00587">
    <property type="entry name" value="tRNA_methyltr_TrmY"/>
    <property type="match status" value="1"/>
</dbReference>
<keyword evidence="2 6" id="KW-0489">Methyltransferase</keyword>
<comment type="caution">
    <text evidence="7">The sequence shown here is derived from an EMBL/GenBank/DDBJ whole genome shotgun (WGS) entry which is preliminary data.</text>
</comment>
<evidence type="ECO:0000256" key="4">
    <source>
        <dbReference type="ARBA" id="ARBA00022691"/>
    </source>
</evidence>
<dbReference type="OrthoDB" id="27492at2157"/>
<evidence type="ECO:0000256" key="5">
    <source>
        <dbReference type="ARBA" id="ARBA00022694"/>
    </source>
</evidence>
<comment type="catalytic activity">
    <reaction evidence="6">
        <text>pseudouridine(54) in tRNA + S-adenosyl-L-methionine = N(1)-methylpseudouridine(54) in tRNA + S-adenosyl-L-homocysteine + H(+)</text>
        <dbReference type="Rhea" id="RHEA:55292"/>
        <dbReference type="Rhea" id="RHEA-COMP:14140"/>
        <dbReference type="Rhea" id="RHEA-COMP:14141"/>
        <dbReference type="ChEBI" id="CHEBI:15378"/>
        <dbReference type="ChEBI" id="CHEBI:57856"/>
        <dbReference type="ChEBI" id="CHEBI:59789"/>
        <dbReference type="ChEBI" id="CHEBI:65314"/>
        <dbReference type="ChEBI" id="CHEBI:74890"/>
        <dbReference type="EC" id="2.1.1.257"/>
    </reaction>
</comment>
<dbReference type="RefSeq" id="WP_109939257.1">
    <property type="nucleotide sequence ID" value="NZ_CP176366.1"/>
</dbReference>
<organism evidence="7 8">
    <name type="scientific">Methanospirillum stamsii</name>
    <dbReference type="NCBI Taxonomy" id="1277351"/>
    <lineage>
        <taxon>Archaea</taxon>
        <taxon>Methanobacteriati</taxon>
        <taxon>Methanobacteriota</taxon>
        <taxon>Stenosarchaea group</taxon>
        <taxon>Methanomicrobia</taxon>
        <taxon>Methanomicrobiales</taxon>
        <taxon>Methanospirillaceae</taxon>
        <taxon>Methanospirillum</taxon>
    </lineage>
</organism>
<name>A0A2V2NKI2_9EURY</name>
<evidence type="ECO:0000313" key="7">
    <source>
        <dbReference type="EMBL" id="PWR76121.1"/>
    </source>
</evidence>
<proteinExistence type="inferred from homology"/>
<dbReference type="AlphaFoldDB" id="A0A2V2NKI2"/>
<gene>
    <name evidence="6" type="primary">trmY</name>
    <name evidence="7" type="ORF">DLD82_01090</name>
</gene>
<comment type="subunit">
    <text evidence="6">Homodimer.</text>
</comment>
<evidence type="ECO:0000256" key="1">
    <source>
        <dbReference type="ARBA" id="ARBA00022490"/>
    </source>
</evidence>
<comment type="similarity">
    <text evidence="6">Belongs to the methyltransferase superfamily. TrmY family.</text>
</comment>
<dbReference type="GO" id="GO:0008757">
    <property type="term" value="F:S-adenosylmethionine-dependent methyltransferase activity"/>
    <property type="evidence" value="ECO:0007669"/>
    <property type="project" value="UniProtKB-UniRule"/>
</dbReference>
<reference evidence="7 8" key="1">
    <citation type="submission" date="2018-05" db="EMBL/GenBank/DDBJ databases">
        <title>Draft genome of Methanospirillum stamsii Pt1.</title>
        <authorList>
            <person name="Dueholm M.S."/>
            <person name="Nielsen P.H."/>
            <person name="Bakmann L.F."/>
            <person name="Otzen D.E."/>
        </authorList>
    </citation>
    <scope>NUCLEOTIDE SEQUENCE [LARGE SCALE GENOMIC DNA]</scope>
    <source>
        <strain evidence="7 8">Pt1</strain>
    </source>
</reference>
<dbReference type="SUPFAM" id="SSF75217">
    <property type="entry name" value="alpha/beta knot"/>
    <property type="match status" value="1"/>
</dbReference>
<dbReference type="GO" id="GO:0030488">
    <property type="term" value="P:tRNA methylation"/>
    <property type="evidence" value="ECO:0007669"/>
    <property type="project" value="UniProtKB-UniRule"/>
</dbReference>
<protein>
    <recommendedName>
        <fullName evidence="6">tRNA (pseudouridine(54)-N(1))-methyltransferase</fullName>
        <ecNumber evidence="6">2.1.1.257</ecNumber>
    </recommendedName>
</protein>
<dbReference type="Proteomes" id="UP000245934">
    <property type="component" value="Unassembled WGS sequence"/>
</dbReference>
<dbReference type="InterPro" id="IPR007158">
    <property type="entry name" value="TrmY"/>
</dbReference>
<dbReference type="EMBL" id="QGMZ01000004">
    <property type="protein sequence ID" value="PWR76121.1"/>
    <property type="molecule type" value="Genomic_DNA"/>
</dbReference>
<dbReference type="InterPro" id="IPR029026">
    <property type="entry name" value="tRNA_m1G_MTases_N"/>
</dbReference>
<dbReference type="Gene3D" id="3.40.1280.10">
    <property type="match status" value="1"/>
</dbReference>
<keyword evidence="4 6" id="KW-0949">S-adenosyl-L-methionine</keyword>
<feature type="binding site" evidence="6">
    <location>
        <position position="125"/>
    </location>
    <ligand>
        <name>S-adenosyl-L-methionine</name>
        <dbReference type="ChEBI" id="CHEBI:59789"/>
    </ligand>
</feature>
<sequence length="194" mass="21167">MISFLIIGHTASTDASFSLNDLPGAGGRMDLLCRAIGSSLFLSHGIRQNITCDILLLGQPHPGRIIRFSGNEIRNLSPDERNIASFIKKGLAIPAGKKFREAGPGLSCRTGTLADMLTEQKYAVLDESGIDIRKVPDEDLPKNFLLSDNQNFSDDEKNCTAHLPCFSLGPAIVHADHAITLLLNEIDRRESGWI</sequence>
<dbReference type="GO" id="GO:0005737">
    <property type="term" value="C:cytoplasm"/>
    <property type="evidence" value="ECO:0007669"/>
    <property type="project" value="UniProtKB-SubCell"/>
</dbReference>
<dbReference type="EC" id="2.1.1.257" evidence="6"/>
<keyword evidence="3 6" id="KW-0808">Transferase</keyword>
<keyword evidence="8" id="KW-1185">Reference proteome</keyword>
<comment type="function">
    <text evidence="6">Specifically catalyzes the N1-methylation of pseudouridine at position 54 (Psi54) in tRNAs.</text>
</comment>
<dbReference type="Pfam" id="PF04013">
    <property type="entry name" value="Methyltrn_RNA_2"/>
    <property type="match status" value="1"/>
</dbReference>
<evidence type="ECO:0000256" key="6">
    <source>
        <dbReference type="HAMAP-Rule" id="MF_00587"/>
    </source>
</evidence>
<dbReference type="PANTHER" id="PTHR40703:SF1">
    <property type="entry name" value="TRNA (PSEUDOURIDINE(54)-N(1))-METHYLTRANSFERASE"/>
    <property type="match status" value="1"/>
</dbReference>
<comment type="subcellular location">
    <subcellularLocation>
        <location evidence="6">Cytoplasm</location>
    </subcellularLocation>
</comment>
<comment type="caution">
    <text evidence="6">Lacks conserved residue(s) required for the propagation of feature annotation.</text>
</comment>
<evidence type="ECO:0000256" key="3">
    <source>
        <dbReference type="ARBA" id="ARBA00022679"/>
    </source>
</evidence>